<name>A0ACC0W763_9STRA</name>
<accession>A0ACC0W763</accession>
<keyword evidence="2" id="KW-1185">Reference proteome</keyword>
<dbReference type="EMBL" id="CM047583">
    <property type="protein sequence ID" value="KAI9913861.1"/>
    <property type="molecule type" value="Genomic_DNA"/>
</dbReference>
<proteinExistence type="predicted"/>
<sequence>MTKKKERVPDNWVDVAKMGTLVGTSRFVPLRVPLDHKYALELQDKQGEVWTPRDFLQTQRNRQLNVKLLIDLTNTFKYYNGAQEFYRSGVTYRKLRIQGFHGPPAKRDVAKFMQLVDDFVAREPEGAIAIHCTHGLNRTGYLVVTYLVQRLNYSVTAALDAFRMARPPGLIKHMYIEDLYRQLGSKEAMQLPELPSWASAKYSKKVTEEKRDTSKKKRSKPRKRRKVEAVAEEAVTL</sequence>
<organism evidence="1 2">
    <name type="scientific">Peronosclerospora sorghi</name>
    <dbReference type="NCBI Taxonomy" id="230839"/>
    <lineage>
        <taxon>Eukaryota</taxon>
        <taxon>Sar</taxon>
        <taxon>Stramenopiles</taxon>
        <taxon>Oomycota</taxon>
        <taxon>Peronosporomycetes</taxon>
        <taxon>Peronosporales</taxon>
        <taxon>Peronosporaceae</taxon>
        <taxon>Peronosclerospora</taxon>
    </lineage>
</organism>
<dbReference type="Proteomes" id="UP001163321">
    <property type="component" value="Chromosome 4"/>
</dbReference>
<comment type="caution">
    <text evidence="1">The sequence shown here is derived from an EMBL/GenBank/DDBJ whole genome shotgun (WGS) entry which is preliminary data.</text>
</comment>
<protein>
    <submittedName>
        <fullName evidence="1">Uncharacterized protein</fullName>
    </submittedName>
</protein>
<evidence type="ECO:0000313" key="2">
    <source>
        <dbReference type="Proteomes" id="UP001163321"/>
    </source>
</evidence>
<reference evidence="1 2" key="1">
    <citation type="journal article" date="2022" name="bioRxiv">
        <title>The genome of the oomycete Peronosclerospora sorghi, a cosmopolitan pathogen of maize and sorghum, is inflated with dispersed pseudogenes.</title>
        <authorList>
            <person name="Fletcher K."/>
            <person name="Martin F."/>
            <person name="Isakeit T."/>
            <person name="Cavanaugh K."/>
            <person name="Magill C."/>
            <person name="Michelmore R."/>
        </authorList>
    </citation>
    <scope>NUCLEOTIDE SEQUENCE [LARGE SCALE GENOMIC DNA]</scope>
    <source>
        <strain evidence="1">P6</strain>
    </source>
</reference>
<evidence type="ECO:0000313" key="1">
    <source>
        <dbReference type="EMBL" id="KAI9913861.1"/>
    </source>
</evidence>
<gene>
    <name evidence="1" type="ORF">PsorP6_006449</name>
</gene>